<sequence>MVMQLKQLFLYLLSGFFFIAGINHFVHPDFYLPLIPEYLGYPEFINYSSGVAEVLLGIGVLYAGTRRISAYLIIALLIAFIPSHVYFIKIGSCIPDSLCVPSWVAWIRLIIIHPLFMLWAWCVRG</sequence>
<feature type="transmembrane region" description="Helical" evidence="1">
    <location>
        <begin position="70"/>
        <end position="91"/>
    </location>
</feature>
<name>A0ABN1IVZ6_9FLAO</name>
<gene>
    <name evidence="2" type="ORF">GCM10009430_24390</name>
</gene>
<feature type="transmembrane region" description="Helical" evidence="1">
    <location>
        <begin position="103"/>
        <end position="123"/>
    </location>
</feature>
<reference evidence="2 3" key="1">
    <citation type="journal article" date="2019" name="Int. J. Syst. Evol. Microbiol.">
        <title>The Global Catalogue of Microorganisms (GCM) 10K type strain sequencing project: providing services to taxonomists for standard genome sequencing and annotation.</title>
        <authorList>
            <consortium name="The Broad Institute Genomics Platform"/>
            <consortium name="The Broad Institute Genome Sequencing Center for Infectious Disease"/>
            <person name="Wu L."/>
            <person name="Ma J."/>
        </authorList>
    </citation>
    <scope>NUCLEOTIDE SEQUENCE [LARGE SCALE GENOMIC DNA]</scope>
    <source>
        <strain evidence="2 3">JCM 15974</strain>
    </source>
</reference>
<protein>
    <submittedName>
        <fullName evidence="2">DoxX family protein</fullName>
    </submittedName>
</protein>
<accession>A0ABN1IVZ6</accession>
<dbReference type="PANTHER" id="PTHR36974:SF1">
    <property type="entry name" value="DOXX FAMILY MEMBRANE PROTEIN"/>
    <property type="match status" value="1"/>
</dbReference>
<evidence type="ECO:0000313" key="3">
    <source>
        <dbReference type="Proteomes" id="UP001501758"/>
    </source>
</evidence>
<keyword evidence="1" id="KW-0812">Transmembrane</keyword>
<keyword evidence="1" id="KW-1133">Transmembrane helix</keyword>
<feature type="transmembrane region" description="Helical" evidence="1">
    <location>
        <begin position="44"/>
        <end position="63"/>
    </location>
</feature>
<keyword evidence="1" id="KW-0472">Membrane</keyword>
<proteinExistence type="predicted"/>
<organism evidence="2 3">
    <name type="scientific">Aquimarina litoralis</name>
    <dbReference type="NCBI Taxonomy" id="584605"/>
    <lineage>
        <taxon>Bacteria</taxon>
        <taxon>Pseudomonadati</taxon>
        <taxon>Bacteroidota</taxon>
        <taxon>Flavobacteriia</taxon>
        <taxon>Flavobacteriales</taxon>
        <taxon>Flavobacteriaceae</taxon>
        <taxon>Aquimarina</taxon>
    </lineage>
</organism>
<dbReference type="PANTHER" id="PTHR36974">
    <property type="entry name" value="MEMBRANE PROTEIN-RELATED"/>
    <property type="match status" value="1"/>
</dbReference>
<dbReference type="Proteomes" id="UP001501758">
    <property type="component" value="Unassembled WGS sequence"/>
</dbReference>
<evidence type="ECO:0000313" key="2">
    <source>
        <dbReference type="EMBL" id="GAA0722211.1"/>
    </source>
</evidence>
<comment type="caution">
    <text evidence="2">The sequence shown here is derived from an EMBL/GenBank/DDBJ whole genome shotgun (WGS) entry which is preliminary data.</text>
</comment>
<keyword evidence="3" id="KW-1185">Reference proteome</keyword>
<dbReference type="EMBL" id="BAAAGE010000002">
    <property type="protein sequence ID" value="GAA0722211.1"/>
    <property type="molecule type" value="Genomic_DNA"/>
</dbReference>
<evidence type="ECO:0000256" key="1">
    <source>
        <dbReference type="SAM" id="Phobius"/>
    </source>
</evidence>